<feature type="chain" id="PRO_5045124793" evidence="2">
    <location>
        <begin position="16"/>
        <end position="105"/>
    </location>
</feature>
<accession>A0ABR2MNR2</accession>
<dbReference type="PANTHER" id="PTHR43243">
    <property type="entry name" value="INNER MEMBRANE TRANSPORTER YGJI-RELATED"/>
    <property type="match status" value="1"/>
</dbReference>
<evidence type="ECO:0000256" key="1">
    <source>
        <dbReference type="ARBA" id="ARBA00008572"/>
    </source>
</evidence>
<evidence type="ECO:0000256" key="2">
    <source>
        <dbReference type="SAM" id="SignalP"/>
    </source>
</evidence>
<protein>
    <submittedName>
        <fullName evidence="3">Cationic amino acid transporter 1</fullName>
    </submittedName>
</protein>
<gene>
    <name evidence="3" type="primary">CAT1</name>
    <name evidence="3" type="ORF">KSP40_PGU001230</name>
</gene>
<organism evidence="3 4">
    <name type="scientific">Platanthera guangdongensis</name>
    <dbReference type="NCBI Taxonomy" id="2320717"/>
    <lineage>
        <taxon>Eukaryota</taxon>
        <taxon>Viridiplantae</taxon>
        <taxon>Streptophyta</taxon>
        <taxon>Embryophyta</taxon>
        <taxon>Tracheophyta</taxon>
        <taxon>Spermatophyta</taxon>
        <taxon>Magnoliopsida</taxon>
        <taxon>Liliopsida</taxon>
        <taxon>Asparagales</taxon>
        <taxon>Orchidaceae</taxon>
        <taxon>Orchidoideae</taxon>
        <taxon>Orchideae</taxon>
        <taxon>Orchidinae</taxon>
        <taxon>Platanthera</taxon>
    </lineage>
</organism>
<comment type="caution">
    <text evidence="3">The sequence shown here is derived from an EMBL/GenBank/DDBJ whole genome shotgun (WGS) entry which is preliminary data.</text>
</comment>
<dbReference type="PANTHER" id="PTHR43243:SF1">
    <property type="entry name" value="CATIONIC AMINO ACID TRANSPORTER 1"/>
    <property type="match status" value="1"/>
</dbReference>
<dbReference type="Proteomes" id="UP001412067">
    <property type="component" value="Unassembled WGS sequence"/>
</dbReference>
<proteinExistence type="inferred from homology"/>
<dbReference type="EMBL" id="JBBWWR010000005">
    <property type="protein sequence ID" value="KAK8965832.1"/>
    <property type="molecule type" value="Genomic_DNA"/>
</dbReference>
<comment type="similarity">
    <text evidence="1">Belongs to the amino acid-polyamine-organocation (APC) superfamily. Cationic amino acid transporter (CAT) (TC 2.A.3.3) family.</text>
</comment>
<name>A0ABR2MNR2_9ASPA</name>
<reference evidence="3 4" key="1">
    <citation type="journal article" date="2022" name="Nat. Plants">
        <title>Genomes of leafy and leafless Platanthera orchids illuminate the evolution of mycoheterotrophy.</title>
        <authorList>
            <person name="Li M.H."/>
            <person name="Liu K.W."/>
            <person name="Li Z."/>
            <person name="Lu H.C."/>
            <person name="Ye Q.L."/>
            <person name="Zhang D."/>
            <person name="Wang J.Y."/>
            <person name="Li Y.F."/>
            <person name="Zhong Z.M."/>
            <person name="Liu X."/>
            <person name="Yu X."/>
            <person name="Liu D.K."/>
            <person name="Tu X.D."/>
            <person name="Liu B."/>
            <person name="Hao Y."/>
            <person name="Liao X.Y."/>
            <person name="Jiang Y.T."/>
            <person name="Sun W.H."/>
            <person name="Chen J."/>
            <person name="Chen Y.Q."/>
            <person name="Ai Y."/>
            <person name="Zhai J.W."/>
            <person name="Wu S.S."/>
            <person name="Zhou Z."/>
            <person name="Hsiao Y.Y."/>
            <person name="Wu W.L."/>
            <person name="Chen Y.Y."/>
            <person name="Lin Y.F."/>
            <person name="Hsu J.L."/>
            <person name="Li C.Y."/>
            <person name="Wang Z.W."/>
            <person name="Zhao X."/>
            <person name="Zhong W.Y."/>
            <person name="Ma X.K."/>
            <person name="Ma L."/>
            <person name="Huang J."/>
            <person name="Chen G.Z."/>
            <person name="Huang M.Z."/>
            <person name="Huang L."/>
            <person name="Peng D.H."/>
            <person name="Luo Y.B."/>
            <person name="Zou S.Q."/>
            <person name="Chen S.P."/>
            <person name="Lan S."/>
            <person name="Tsai W.C."/>
            <person name="Van de Peer Y."/>
            <person name="Liu Z.J."/>
        </authorList>
    </citation>
    <scope>NUCLEOTIDE SEQUENCE [LARGE SCALE GENOMIC DNA]</scope>
    <source>
        <strain evidence="3">Lor288</strain>
    </source>
</reference>
<dbReference type="Gene3D" id="1.20.1740.10">
    <property type="entry name" value="Amino acid/polyamine transporter I"/>
    <property type="match status" value="1"/>
</dbReference>
<evidence type="ECO:0000313" key="4">
    <source>
        <dbReference type="Proteomes" id="UP001412067"/>
    </source>
</evidence>
<keyword evidence="2" id="KW-0732">Signal</keyword>
<keyword evidence="4" id="KW-1185">Reference proteome</keyword>
<feature type="signal peptide" evidence="2">
    <location>
        <begin position="1"/>
        <end position="15"/>
    </location>
</feature>
<evidence type="ECO:0000313" key="3">
    <source>
        <dbReference type="EMBL" id="KAK8965832.1"/>
    </source>
</evidence>
<sequence length="105" mass="11605">MVVIFFVVIVGLTKANTRNLTPFTSLGRRGIFSTSTILFFTYVGFNTISTMIEGTRNPEKDIPFGLVNTMSITTPYNEIGTDTIFSAAFSAIGMDWAKYIVAFRA</sequence>